<dbReference type="Gene3D" id="2.170.300.10">
    <property type="entry name" value="Tie2 ligand-binding domain superfamily"/>
    <property type="match status" value="2"/>
</dbReference>
<dbReference type="FunFam" id="2.10.25.10:FF:000011">
    <property type="entry name" value="Cadherin EGF LAG seven-pass G-type receptor"/>
    <property type="match status" value="2"/>
</dbReference>
<keyword evidence="22" id="KW-1185">Reference proteome</keyword>
<feature type="disulfide bond" evidence="14">
    <location>
        <begin position="1158"/>
        <end position="1170"/>
    </location>
</feature>
<dbReference type="GO" id="GO:0009887">
    <property type="term" value="P:animal organ morphogenesis"/>
    <property type="evidence" value="ECO:0007669"/>
    <property type="project" value="TreeGrafter"/>
</dbReference>
<feature type="domain" description="Laminin EGF-like" evidence="18">
    <location>
        <begin position="1254"/>
        <end position="1312"/>
    </location>
</feature>
<dbReference type="PROSITE" id="PS51116">
    <property type="entry name" value="LAMININ_IVB"/>
    <property type="match status" value="1"/>
</dbReference>
<feature type="disulfide bond" evidence="13">
    <location>
        <begin position="1283"/>
        <end position="1292"/>
    </location>
</feature>
<proteinExistence type="predicted"/>
<dbReference type="GO" id="GO:0009888">
    <property type="term" value="P:tissue development"/>
    <property type="evidence" value="ECO:0007669"/>
    <property type="project" value="TreeGrafter"/>
</dbReference>
<dbReference type="CDD" id="cd22295">
    <property type="entry name" value="cc_LAMB_C"/>
    <property type="match status" value="1"/>
</dbReference>
<feature type="domain" description="Laminin EGF-like" evidence="18">
    <location>
        <begin position="624"/>
        <end position="686"/>
    </location>
</feature>
<feature type="compositionally biased region" description="Basic and acidic residues" evidence="16">
    <location>
        <begin position="2109"/>
        <end position="2134"/>
    </location>
</feature>
<keyword evidence="13" id="KW-0245">EGF-like domain</keyword>
<evidence type="ECO:0000256" key="15">
    <source>
        <dbReference type="SAM" id="Coils"/>
    </source>
</evidence>
<dbReference type="PROSITE" id="PS50026">
    <property type="entry name" value="EGF_3"/>
    <property type="match status" value="1"/>
</dbReference>
<dbReference type="PROSITE" id="PS01248">
    <property type="entry name" value="EGF_LAM_1"/>
    <property type="match status" value="5"/>
</dbReference>
<feature type="disulfide bond" evidence="14">
    <location>
        <begin position="1131"/>
        <end position="1140"/>
    </location>
</feature>
<feature type="domain" description="Laminin EGF-like" evidence="18">
    <location>
        <begin position="560"/>
        <end position="623"/>
    </location>
</feature>
<dbReference type="InterPro" id="IPR000742">
    <property type="entry name" value="EGF"/>
</dbReference>
<evidence type="ECO:0000256" key="16">
    <source>
        <dbReference type="SAM" id="MobiDB-lite"/>
    </source>
</evidence>
<keyword evidence="12 14" id="KW-0424">Laminin EGF-like domain</keyword>
<organism evidence="21 22">
    <name type="scientific">Coregonus suidteri</name>
    <dbReference type="NCBI Taxonomy" id="861788"/>
    <lineage>
        <taxon>Eukaryota</taxon>
        <taxon>Metazoa</taxon>
        <taxon>Chordata</taxon>
        <taxon>Craniata</taxon>
        <taxon>Vertebrata</taxon>
        <taxon>Euteleostomi</taxon>
        <taxon>Actinopterygii</taxon>
        <taxon>Neopterygii</taxon>
        <taxon>Teleostei</taxon>
        <taxon>Protacanthopterygii</taxon>
        <taxon>Salmoniformes</taxon>
        <taxon>Salmonidae</taxon>
        <taxon>Coregoninae</taxon>
        <taxon>Coregonus</taxon>
    </lineage>
</organism>
<comment type="caution">
    <text evidence="13">Lacks conserved residue(s) required for the propagation of feature annotation.</text>
</comment>
<dbReference type="EMBL" id="JAGTTL010000019">
    <property type="protein sequence ID" value="KAK6308020.1"/>
    <property type="molecule type" value="Genomic_DNA"/>
</dbReference>
<feature type="domain" description="Laminin EGF-like" evidence="18">
    <location>
        <begin position="687"/>
        <end position="746"/>
    </location>
</feature>
<evidence type="ECO:0000256" key="4">
    <source>
        <dbReference type="ARBA" id="ARBA00022553"/>
    </source>
</evidence>
<feature type="domain" description="Laminin EGF-like" evidence="18">
    <location>
        <begin position="1469"/>
        <end position="1518"/>
    </location>
</feature>
<feature type="disulfide bond" evidence="14">
    <location>
        <begin position="1337"/>
        <end position="1346"/>
    </location>
</feature>
<feature type="disulfide bond" evidence="14">
    <location>
        <begin position="1223"/>
        <end position="1232"/>
    </location>
</feature>
<dbReference type="CDD" id="cd00055">
    <property type="entry name" value="EGF_Lam"/>
    <property type="match status" value="13"/>
</dbReference>
<evidence type="ECO:0000259" key="17">
    <source>
        <dbReference type="PROSITE" id="PS50026"/>
    </source>
</evidence>
<dbReference type="FunFam" id="2.10.25.10:FF:000065">
    <property type="entry name" value="Laminin subunit beta 1"/>
    <property type="match status" value="1"/>
</dbReference>
<evidence type="ECO:0000256" key="7">
    <source>
        <dbReference type="ARBA" id="ARBA00022869"/>
    </source>
</evidence>
<dbReference type="Proteomes" id="UP001356427">
    <property type="component" value="Unassembled WGS sequence"/>
</dbReference>
<feature type="disulfide bond" evidence="14">
    <location>
        <begin position="589"/>
        <end position="598"/>
    </location>
</feature>
<feature type="disulfide bond" evidence="14">
    <location>
        <begin position="1490"/>
        <end position="1499"/>
    </location>
</feature>
<dbReference type="Pfam" id="PF23219">
    <property type="entry name" value="LAMB1"/>
    <property type="match status" value="1"/>
</dbReference>
<dbReference type="Pfam" id="PF24973">
    <property type="entry name" value="EGF_LMN_ATRN"/>
    <property type="match status" value="2"/>
</dbReference>
<protein>
    <recommendedName>
        <fullName evidence="23">Laminin subunit beta-2-like</fullName>
    </recommendedName>
</protein>
<evidence type="ECO:0000256" key="2">
    <source>
        <dbReference type="ARBA" id="ARBA00022525"/>
    </source>
</evidence>
<dbReference type="InterPro" id="IPR050440">
    <property type="entry name" value="Laminin/Netrin_ECM"/>
</dbReference>
<feature type="domain" description="Laminin EGF-like" evidence="18">
    <location>
        <begin position="1313"/>
        <end position="1364"/>
    </location>
</feature>
<keyword evidence="6" id="KW-0677">Repeat</keyword>
<feature type="compositionally biased region" description="Polar residues" evidence="16">
    <location>
        <begin position="74"/>
        <end position="95"/>
    </location>
</feature>
<dbReference type="InterPro" id="IPR002049">
    <property type="entry name" value="LE_dom"/>
</dbReference>
<dbReference type="FunFam" id="2.10.25.10:FF:000135">
    <property type="entry name" value="Laminin subunit beta 4"/>
    <property type="match status" value="2"/>
</dbReference>
<keyword evidence="4" id="KW-0597">Phosphoprotein</keyword>
<feature type="region of interest" description="Disordered" evidence="16">
    <location>
        <begin position="74"/>
        <end position="96"/>
    </location>
</feature>
<feature type="coiled-coil region" evidence="15">
    <location>
        <begin position="1709"/>
        <end position="1736"/>
    </location>
</feature>
<dbReference type="PANTHER" id="PTHR10574">
    <property type="entry name" value="NETRIN/LAMININ-RELATED"/>
    <property type="match status" value="1"/>
</dbReference>
<dbReference type="Gene3D" id="2.10.25.10">
    <property type="entry name" value="Laminin"/>
    <property type="match status" value="9"/>
</dbReference>
<feature type="domain" description="EGF-like" evidence="17">
    <location>
        <begin position="1260"/>
        <end position="1293"/>
    </location>
</feature>
<feature type="disulfide bond" evidence="14">
    <location>
        <begin position="1393"/>
        <end position="1402"/>
    </location>
</feature>
<keyword evidence="2" id="KW-0964">Secreted</keyword>
<evidence type="ECO:0000256" key="8">
    <source>
        <dbReference type="ARBA" id="ARBA00022889"/>
    </source>
</evidence>
<evidence type="ECO:0000256" key="3">
    <source>
        <dbReference type="ARBA" id="ARBA00022530"/>
    </source>
</evidence>
<feature type="disulfide bond" evidence="14">
    <location>
        <begin position="717"/>
        <end position="726"/>
    </location>
</feature>
<keyword evidence="11" id="KW-0325">Glycoprotein</keyword>
<dbReference type="SUPFAM" id="SSF57196">
    <property type="entry name" value="EGF/Laminin"/>
    <property type="match status" value="12"/>
</dbReference>
<comment type="subcellular location">
    <subcellularLocation>
        <location evidence="1">Secreted</location>
        <location evidence="1">Extracellular space</location>
        <location evidence="1">Extracellular matrix</location>
        <location evidence="1">Basement membrane</location>
    </subcellularLocation>
</comment>
<keyword evidence="5" id="KW-0732">Signal</keyword>
<dbReference type="Pfam" id="PF00053">
    <property type="entry name" value="EGF_laminin"/>
    <property type="match status" value="11"/>
</dbReference>
<name>A0AAN8LK22_9TELE</name>
<dbReference type="FunFam" id="2.170.300.10:FF:000004">
    <property type="entry name" value="Laminin subunit beta 1"/>
    <property type="match status" value="1"/>
</dbReference>
<feature type="disulfide bond" evidence="14">
    <location>
        <begin position="1160"/>
        <end position="1177"/>
    </location>
</feature>
<feature type="domain" description="Laminin EGF-like" evidence="18">
    <location>
        <begin position="1204"/>
        <end position="1253"/>
    </location>
</feature>
<feature type="coiled-coil region" evidence="15">
    <location>
        <begin position="1616"/>
        <end position="1643"/>
    </location>
</feature>
<gene>
    <name evidence="21" type="ORF">J4Q44_G00212910</name>
</gene>
<evidence type="ECO:0000259" key="19">
    <source>
        <dbReference type="PROSITE" id="PS51116"/>
    </source>
</evidence>
<dbReference type="FunFam" id="2.170.300.10:FF:000001">
    <property type="entry name" value="Laminin subunit beta-1"/>
    <property type="match status" value="1"/>
</dbReference>
<dbReference type="SMART" id="SM00136">
    <property type="entry name" value="LamNT"/>
    <property type="match status" value="1"/>
</dbReference>
<feature type="disulfide bond" evidence="14">
    <location>
        <begin position="770"/>
        <end position="779"/>
    </location>
</feature>
<dbReference type="PRINTS" id="PR00011">
    <property type="entry name" value="EGFLAMININ"/>
</dbReference>
<dbReference type="InterPro" id="IPR008211">
    <property type="entry name" value="Laminin_N"/>
</dbReference>
<dbReference type="GO" id="GO:0043256">
    <property type="term" value="C:laminin complex"/>
    <property type="evidence" value="ECO:0007669"/>
    <property type="project" value="TreeGrafter"/>
</dbReference>
<comment type="caution">
    <text evidence="21">The sequence shown here is derived from an EMBL/GenBank/DDBJ whole genome shotgun (WGS) entry which is preliminary data.</text>
</comment>
<feature type="disulfide bond" evidence="14">
    <location>
        <begin position="1179"/>
        <end position="1188"/>
    </location>
</feature>
<feature type="disulfide bond" evidence="14">
    <location>
        <begin position="1471"/>
        <end position="1488"/>
    </location>
</feature>
<feature type="compositionally biased region" description="Basic and acidic residues" evidence="16">
    <location>
        <begin position="2142"/>
        <end position="2158"/>
    </location>
</feature>
<evidence type="ECO:0000313" key="21">
    <source>
        <dbReference type="EMBL" id="KAK6308020.1"/>
    </source>
</evidence>
<evidence type="ECO:0000256" key="5">
    <source>
        <dbReference type="ARBA" id="ARBA00022729"/>
    </source>
</evidence>
<keyword evidence="7" id="KW-0084">Basement membrane</keyword>
<dbReference type="FunFam" id="2.60.120.260:FF:000010">
    <property type="entry name" value="Laminin subunit beta 1"/>
    <property type="match status" value="1"/>
</dbReference>
<evidence type="ECO:0000256" key="1">
    <source>
        <dbReference type="ARBA" id="ARBA00004302"/>
    </source>
</evidence>
<evidence type="ECO:0000256" key="12">
    <source>
        <dbReference type="ARBA" id="ARBA00023292"/>
    </source>
</evidence>
<dbReference type="GO" id="GO:0034446">
    <property type="term" value="P:substrate adhesion-dependent cell spreading"/>
    <property type="evidence" value="ECO:0007669"/>
    <property type="project" value="TreeGrafter"/>
</dbReference>
<evidence type="ECO:0000259" key="18">
    <source>
        <dbReference type="PROSITE" id="PS50027"/>
    </source>
</evidence>
<feature type="domain" description="Laminin EGF-like" evidence="18">
    <location>
        <begin position="1158"/>
        <end position="1203"/>
    </location>
</feature>
<evidence type="ECO:0000256" key="10">
    <source>
        <dbReference type="ARBA" id="ARBA00023157"/>
    </source>
</evidence>
<feature type="disulfide bond" evidence="14">
    <location>
        <begin position="654"/>
        <end position="663"/>
    </location>
</feature>
<dbReference type="PANTHER" id="PTHR10574:SF197">
    <property type="entry name" value="LAMININ SUBUNIT BETA-1 ISOFORM X1"/>
    <property type="match status" value="1"/>
</dbReference>
<dbReference type="FunFam" id="2.10.25.10:FF:000084">
    <property type="entry name" value="Laminin subunit alpha 3"/>
    <property type="match status" value="1"/>
</dbReference>
<feature type="domain" description="Laminin IV type B" evidence="19">
    <location>
        <begin position="838"/>
        <end position="1104"/>
    </location>
</feature>
<dbReference type="FunFam" id="2.10.25.10:FF:000130">
    <property type="entry name" value="Laminin subunit beta 1"/>
    <property type="match status" value="1"/>
</dbReference>
<feature type="region of interest" description="Disordered" evidence="16">
    <location>
        <begin position="2094"/>
        <end position="2166"/>
    </location>
</feature>
<feature type="domain" description="Laminin EGF-like" evidence="18">
    <location>
        <begin position="1110"/>
        <end position="1157"/>
    </location>
</feature>
<evidence type="ECO:0000256" key="13">
    <source>
        <dbReference type="PROSITE-ProRule" id="PRU00076"/>
    </source>
</evidence>
<dbReference type="GO" id="GO:0070831">
    <property type="term" value="P:basement membrane assembly"/>
    <property type="evidence" value="ECO:0007669"/>
    <property type="project" value="TreeGrafter"/>
</dbReference>
<dbReference type="FunFam" id="2.10.25.10:FF:000280">
    <property type="entry name" value="Laminin subunit beta 4"/>
    <property type="match status" value="1"/>
</dbReference>
<feature type="domain" description="Laminin EGF-like" evidence="18">
    <location>
        <begin position="747"/>
        <end position="798"/>
    </location>
</feature>
<reference evidence="21 22" key="1">
    <citation type="submission" date="2021-04" db="EMBL/GenBank/DDBJ databases">
        <authorList>
            <person name="De Guttry C."/>
            <person name="Zahm M."/>
            <person name="Klopp C."/>
            <person name="Cabau C."/>
            <person name="Louis A."/>
            <person name="Berthelot C."/>
            <person name="Parey E."/>
            <person name="Roest Crollius H."/>
            <person name="Montfort J."/>
            <person name="Robinson-Rechavi M."/>
            <person name="Bucao C."/>
            <person name="Bouchez O."/>
            <person name="Gislard M."/>
            <person name="Lluch J."/>
            <person name="Milhes M."/>
            <person name="Lampietro C."/>
            <person name="Lopez Roques C."/>
            <person name="Donnadieu C."/>
            <person name="Braasch I."/>
            <person name="Desvignes T."/>
            <person name="Postlethwait J."/>
            <person name="Bobe J."/>
            <person name="Wedekind C."/>
            <person name="Guiguen Y."/>
        </authorList>
    </citation>
    <scope>NUCLEOTIDE SEQUENCE [LARGE SCALE GENOMIC DNA]</scope>
    <source>
        <strain evidence="21">Cs_M1</strain>
        <tissue evidence="21">Blood</tissue>
    </source>
</reference>
<keyword evidence="3" id="KW-0272">Extracellular matrix</keyword>
<feature type="disulfide bond" evidence="14">
    <location>
        <begin position="782"/>
        <end position="796"/>
    </location>
</feature>
<feature type="domain" description="Laminin EGF-like" evidence="18">
    <location>
        <begin position="1365"/>
        <end position="1425"/>
    </location>
</feature>
<dbReference type="InterPro" id="IPR056863">
    <property type="entry name" value="LMN_ATRN_NET-like_EGF"/>
</dbReference>
<feature type="disulfide bond" evidence="14">
    <location>
        <begin position="1502"/>
        <end position="1516"/>
    </location>
</feature>
<dbReference type="SMART" id="SM00181">
    <property type="entry name" value="EGF"/>
    <property type="match status" value="7"/>
</dbReference>
<feature type="disulfide bond" evidence="14">
    <location>
        <begin position="1110"/>
        <end position="1122"/>
    </location>
</feature>
<dbReference type="Pfam" id="PF21199">
    <property type="entry name" value="LAMININ_IV_B"/>
    <property type="match status" value="1"/>
</dbReference>
<accession>A0AAN8LK22</accession>
<dbReference type="Gene3D" id="2.60.120.260">
    <property type="entry name" value="Galactose-binding domain-like"/>
    <property type="match status" value="1"/>
</dbReference>
<dbReference type="Pfam" id="PF00055">
    <property type="entry name" value="Laminin_N"/>
    <property type="match status" value="1"/>
</dbReference>
<dbReference type="GO" id="GO:0016477">
    <property type="term" value="P:cell migration"/>
    <property type="evidence" value="ECO:0007669"/>
    <property type="project" value="TreeGrafter"/>
</dbReference>
<evidence type="ECO:0000256" key="11">
    <source>
        <dbReference type="ARBA" id="ARBA00023180"/>
    </source>
</evidence>
<dbReference type="PROSITE" id="PS00022">
    <property type="entry name" value="EGF_1"/>
    <property type="match status" value="1"/>
</dbReference>
<dbReference type="PROSITE" id="PS50027">
    <property type="entry name" value="EGF_LAM_2"/>
    <property type="match status" value="11"/>
</dbReference>
<feature type="coiled-coil region" evidence="15">
    <location>
        <begin position="1820"/>
        <end position="1847"/>
    </location>
</feature>
<keyword evidence="8" id="KW-0130">Cell adhesion</keyword>
<feature type="disulfide bond" evidence="14">
    <location>
        <begin position="1112"/>
        <end position="1129"/>
    </location>
</feature>
<feature type="disulfide bond" evidence="14">
    <location>
        <begin position="1469"/>
        <end position="1481"/>
    </location>
</feature>
<keyword evidence="10 13" id="KW-1015">Disulfide bond</keyword>
<evidence type="ECO:0000313" key="22">
    <source>
        <dbReference type="Proteomes" id="UP001356427"/>
    </source>
</evidence>
<dbReference type="SMART" id="SM00180">
    <property type="entry name" value="EGF_Lam"/>
    <property type="match status" value="13"/>
</dbReference>
<dbReference type="FunFam" id="2.10.25.10:FF:000138">
    <property type="entry name" value="Laminin subunit beta 1"/>
    <property type="match status" value="1"/>
</dbReference>
<evidence type="ECO:0000256" key="6">
    <source>
        <dbReference type="ARBA" id="ARBA00022737"/>
    </source>
</evidence>
<evidence type="ECO:0000256" key="14">
    <source>
        <dbReference type="PROSITE-ProRule" id="PRU00460"/>
    </source>
</evidence>
<keyword evidence="9 15" id="KW-0175">Coiled coil</keyword>
<dbReference type="FunFam" id="2.10.25.10:FF:000145">
    <property type="entry name" value="Laminin subunit beta 1"/>
    <property type="match status" value="1"/>
</dbReference>
<dbReference type="GO" id="GO:0007411">
    <property type="term" value="P:axon guidance"/>
    <property type="evidence" value="ECO:0007669"/>
    <property type="project" value="TreeGrafter"/>
</dbReference>
<evidence type="ECO:0008006" key="23">
    <source>
        <dbReference type="Google" id="ProtNLM"/>
    </source>
</evidence>
<dbReference type="InterPro" id="IPR013015">
    <property type="entry name" value="Laminin_IV_B"/>
</dbReference>
<feature type="domain" description="Laminin N-terminal" evidence="20">
    <location>
        <begin position="320"/>
        <end position="559"/>
    </location>
</feature>
<dbReference type="InterPro" id="IPR056558">
    <property type="entry name" value="LAMB1-4_helical"/>
</dbReference>
<evidence type="ECO:0000256" key="9">
    <source>
        <dbReference type="ARBA" id="ARBA00023054"/>
    </source>
</evidence>
<sequence length="2166" mass="241682">MAQCSVTVSELLSGLTWHWPCSGAPCPRHGAKLRHHRHLSAYCIKDPAANCTHKAPHSSFHHLIHSFPVDMSTQGTETDVLGTSHSPSEPNNGAGTEQDYRLYLHRLFGKETAEYFLNPSPVHTSSPAWYILLMKNMGDEVSAEAVWDALREHSTRRLRDQEEESESLEVVKVSADHDGQRARGHLRHLAGVRYMFNLAQIHQAYSAHVLSLNHPALLLDDLEELEGPHTREVLGLQTKLYTGLIQVVEASEEAETVDQISCEQAHPSSPSHRRPSGVHAFRMAFCQDLLTSAMAAYLGIFILALSVVGQQLPSSPHGCMEGSCYPATGNLLIGRNINLSATSTCGLHGPEHYCIVSHLQELDKCFACNSQRPYDPYYHKNSHRVENVIQLKDSNEDLTWWQSVNGEEGVSIRLNLEAEFHFTHLIMKFKTFRPAAMLIERSADFGRSWRPYRYFAYNCTKTFPRVPSHALHYINDVICEERYSDIEPSTEGEVIYKVLDPAIHVKDPYSLEIQELLRITNLRINFTKLHTLGDNLLDRRSDVLQKYYYSLYELVVRGSCFCYGHASECAPVPGVDARDSGMIHGRCVCKHNTEGLNCERCRVFHNDLPWSPAEANNPHTCRECNCNGHSSECHFDMAVYLATGNASGGVCDHCLHNTMGRNCEMCKPFYYKDPSRDIRDPAACTACDCDPVGSMEGGVCDSHTDLNMGMIAGQCRCKLNVKATRCDYCKEGYYGLTHNDPQGCQPCNCDHRGIIMLGAPCDQISGDCSCKRYVTGRYCNQCLPEYWGLSNDLAGCRACDCDFGGAYSNRCMVENGQCDCRRHLIGRQCSDVQPGYFCAPLDYYKYEAEDAVGHSPSDHNLPGKARPQAEVDCVEHLNNQLRRHRRHRRIATTQQQRTALRRIRQLQQTPDVRSVHRERSQGHMVTWTGPGFARVKDGAGLVFTIDNIPHAMEYDIMIRYEPESTEDWEAIVSVTSLLLPTSSRCGNLLPTEQLYTVTLPHHRRYVQMPRPFCFEPSNRYVVAIRFQRHGVSQRHLTAFILVDSLVLIPKYTELPGFQGNDPAVEERRDEMVRYMCLDSFLATPMPMLAEMCTKLICSISAILHDGALQCQCDPQGSLSAECDRVGGQCRCKPNVIGRRCDQCAPGTYGFGPYGCTACDCHSQGSLGHQCDPATGQCPCRQGASGRQCSDCQPGQWGFPSCRPCQCNGHADDCNPQTGACQACRDYTDGQYCERCVNGFFGNPVLGSGDHCRPCACPGNPGSGHSNGDSCHTDISSNQILCNCKEGYTGPRCERCAPGYYGNIALPGGQCRPCQCSGNIDTQDPESCDPSTGQCLRCLYNTDGPSCSDCKHGYYGNALAQDCRRCTCVTAGTQQSYCSDGHCHCDRQTGACPCRENVVGHNCDQCAPDYWNYGTDRGCEQCGCHPHHAMGSHCNMFSGQCHCQQGFGGRQCTECEQFHWGDPRVQCEECNCHRLGSEMAQCDRVTGVCECKEGAAGQRCDECARGFTGAFPKCVRCHPCFELWDDAVCMIRRDLDHIRHDIQKIVERGETPGVGDKRIRELENKLAQVQDLIRDGDWDRLHQLIGQSIDDLRAEIALTDGRLMGVAWELNGTAVQDEVLRRNLTQMERELRDLNTTLVHSRQEQENYLSSGFQDQFDNVKKYYGESQEAQQKCNASVSGPFSPVEESKATRAHTEGLLNKRRDKFLRTVAAQKKSLSELQNKAQDVDKKVHHLSHKVCGGHSNASSNGTCHDSPCGGAGCRDNDGRRVCGGDGCNGTVSASLKGLKHANDVTDNLTAASEDLQGMAKKLQDLAMLTQDVKNQAMDTLDKAQKKKDLFENSNKKLKEFIQKIKDFLTEEGADPESIEKVAQQVLAISLPFNRTTLDSMVQQIKDNINNLTDVEGVFNHTSQQLHQAKELLNRAKDAKTRAEGVKDTANMTKQSLDASEKAIQNATKALDNALNNLNSTRNATATVEEKLQDLEVKQMDAMMRLANLSMGVEALKTKTDQNREMAQDAKNQAKNATNAASGLEQRLNETEDRYKELQMKVDSLDGASGGLGNVNQRAKEIKKEAEDLLTKANKGIETLQKLERKFRNNEQRMQDQQTELGELEKNATDARDAIRKQPARYDDERSSSQKRSRVHSYETRLRYGVSIKRDSGQNFGEWS</sequence>
<dbReference type="PROSITE" id="PS51117">
    <property type="entry name" value="LAMININ_NTER"/>
    <property type="match status" value="1"/>
</dbReference>
<dbReference type="FunFam" id="2.10.25.10:FF:000101">
    <property type="entry name" value="Laminin subunit beta 1"/>
    <property type="match status" value="1"/>
</dbReference>
<dbReference type="SUPFAM" id="SSF57997">
    <property type="entry name" value="Tropomyosin"/>
    <property type="match status" value="1"/>
</dbReference>
<evidence type="ECO:0000259" key="20">
    <source>
        <dbReference type="PROSITE" id="PS51117"/>
    </source>
</evidence>